<dbReference type="PRINTS" id="PR00837">
    <property type="entry name" value="V5TPXLIKE"/>
</dbReference>
<proteinExistence type="predicted"/>
<gene>
    <name evidence="6" type="primary">LOC100745934</name>
</gene>
<dbReference type="GO" id="GO:0005576">
    <property type="term" value="C:extracellular region"/>
    <property type="evidence" value="ECO:0007669"/>
    <property type="project" value="UniProtKB-SubCell"/>
</dbReference>
<name>A0A6P6F9P9_BOMIM</name>
<dbReference type="Proteomes" id="UP000515180">
    <property type="component" value="Unplaced"/>
</dbReference>
<dbReference type="SUPFAM" id="SSF55797">
    <property type="entry name" value="PR-1-like"/>
    <property type="match status" value="1"/>
</dbReference>
<accession>A0A6P6F9P9</accession>
<dbReference type="GeneID" id="100745934"/>
<dbReference type="AlphaFoldDB" id="A0A6P6F9P9"/>
<evidence type="ECO:0000313" key="5">
    <source>
        <dbReference type="Proteomes" id="UP000515180"/>
    </source>
</evidence>
<feature type="region of interest" description="Disordered" evidence="3">
    <location>
        <begin position="238"/>
        <end position="266"/>
    </location>
</feature>
<feature type="compositionally biased region" description="Basic and acidic residues" evidence="3">
    <location>
        <begin position="296"/>
        <end position="309"/>
    </location>
</feature>
<feature type="region of interest" description="Disordered" evidence="3">
    <location>
        <begin position="422"/>
        <end position="546"/>
    </location>
</feature>
<comment type="subcellular location">
    <subcellularLocation>
        <location evidence="1">Secreted</location>
    </subcellularLocation>
</comment>
<dbReference type="Gene3D" id="3.40.33.10">
    <property type="entry name" value="CAP"/>
    <property type="match status" value="1"/>
</dbReference>
<feature type="region of interest" description="Disordered" evidence="3">
    <location>
        <begin position="154"/>
        <end position="177"/>
    </location>
</feature>
<keyword evidence="5" id="KW-1185">Reference proteome</keyword>
<evidence type="ECO:0000256" key="1">
    <source>
        <dbReference type="ARBA" id="ARBA00004613"/>
    </source>
</evidence>
<dbReference type="FunFam" id="3.40.33.10:FF:000010">
    <property type="entry name" value="Predicted protein"/>
    <property type="match status" value="1"/>
</dbReference>
<organism evidence="5 6">
    <name type="scientific">Bombus impatiens</name>
    <name type="common">Bumblebee</name>
    <dbReference type="NCBI Taxonomy" id="132113"/>
    <lineage>
        <taxon>Eukaryota</taxon>
        <taxon>Metazoa</taxon>
        <taxon>Ecdysozoa</taxon>
        <taxon>Arthropoda</taxon>
        <taxon>Hexapoda</taxon>
        <taxon>Insecta</taxon>
        <taxon>Pterygota</taxon>
        <taxon>Neoptera</taxon>
        <taxon>Endopterygota</taxon>
        <taxon>Hymenoptera</taxon>
        <taxon>Apocrita</taxon>
        <taxon>Aculeata</taxon>
        <taxon>Apoidea</taxon>
        <taxon>Anthophila</taxon>
        <taxon>Apidae</taxon>
        <taxon>Bombus</taxon>
        <taxon>Pyrobombus</taxon>
    </lineage>
</organism>
<feature type="compositionally biased region" description="Basic and acidic residues" evidence="3">
    <location>
        <begin position="166"/>
        <end position="177"/>
    </location>
</feature>
<evidence type="ECO:0000256" key="3">
    <source>
        <dbReference type="SAM" id="MobiDB-lite"/>
    </source>
</evidence>
<keyword evidence="2" id="KW-0964">Secreted</keyword>
<sequence>MENFPLNFVADFLTLHNEYRANHGSSPLEIDDKLNERAQEWADIIAKKDVLEYRSDPDYGENIYRSFWRDFPYEIKPKDPLEMWYAEGNYFKYGVCDVKDLQSVRHFTQLIWKNTESIGLGLANDDSGKFYFVCIYYPPGNVAGEFVENVLPPTQKEDQDQELPPDEAKDIRKTKSDPDVVRSMERIYAVPSEKLRVWSIWLTNIGEIADEWQKWLRAHIDFVIRLAEELQKADEALKQEEDGYQPRIEPSEVAADQEEEEVPRQVEDFDQGTIEETSEISLARTVTDVTLTTESRETIEAKSRETFKEESEETSPTKSGEMLTAKRSNEEEFAKIWPIGTPWEHSGIEEEDDSEPFERLPLPRTEEEMREFLKNFTHEATIYRSYYKHWKDTADLAIKEVGGRLVIATFLVQGLDKFGKVKGPPRPKLLVSPKSVRISRKGRKPRRSGKRGTKSSGISLNEKSEGDPIYTAPHESAPQTVTVDEEQEEQEKEEEQEEREEQEKQEEREEQEEQEATSTREPLKESSKVSVSAETMEKTASKTGRTTVDESKIASVRSQFVMVEADDFVRDNARSSEPVPYIFYLTAEPDIDVAIEHDDEKVIPADTDREHIVGAYKRLFFNLTDKPCKGGKPWI</sequence>
<feature type="domain" description="SCP" evidence="4">
    <location>
        <begin position="7"/>
        <end position="144"/>
    </location>
</feature>
<dbReference type="InterPro" id="IPR035940">
    <property type="entry name" value="CAP_sf"/>
</dbReference>
<dbReference type="InterPro" id="IPR014044">
    <property type="entry name" value="CAP_dom"/>
</dbReference>
<evidence type="ECO:0000256" key="2">
    <source>
        <dbReference type="ARBA" id="ARBA00022525"/>
    </source>
</evidence>
<reference evidence="6" key="1">
    <citation type="submission" date="2025-08" db="UniProtKB">
        <authorList>
            <consortium name="RefSeq"/>
        </authorList>
    </citation>
    <scope>IDENTIFICATION</scope>
</reference>
<feature type="region of interest" description="Disordered" evidence="3">
    <location>
        <begin position="296"/>
        <end position="325"/>
    </location>
</feature>
<dbReference type="OrthoDB" id="337038at2759"/>
<dbReference type="InterPro" id="IPR001283">
    <property type="entry name" value="CRISP-related"/>
</dbReference>
<feature type="compositionally biased region" description="Acidic residues" evidence="3">
    <location>
        <begin position="483"/>
        <end position="500"/>
    </location>
</feature>
<evidence type="ECO:0000259" key="4">
    <source>
        <dbReference type="SMART" id="SM00198"/>
    </source>
</evidence>
<dbReference type="SMART" id="SM00198">
    <property type="entry name" value="SCP"/>
    <property type="match status" value="1"/>
</dbReference>
<evidence type="ECO:0000313" key="6">
    <source>
        <dbReference type="RefSeq" id="XP_024221752.1"/>
    </source>
</evidence>
<dbReference type="CDD" id="cd05382">
    <property type="entry name" value="CAP_GAPR1-like"/>
    <property type="match status" value="1"/>
</dbReference>
<protein>
    <submittedName>
        <fullName evidence="6">FK506-binding protein 5-like</fullName>
    </submittedName>
</protein>
<dbReference type="Pfam" id="PF00188">
    <property type="entry name" value="CAP"/>
    <property type="match status" value="1"/>
</dbReference>
<dbReference type="KEGG" id="bim:100745934"/>
<dbReference type="PANTHER" id="PTHR10334">
    <property type="entry name" value="CYSTEINE-RICH SECRETORY PROTEIN-RELATED"/>
    <property type="match status" value="1"/>
</dbReference>
<dbReference type="RefSeq" id="XP_024221752.1">
    <property type="nucleotide sequence ID" value="XM_024365984.2"/>
</dbReference>
<feature type="compositionally biased region" description="Basic residues" evidence="3">
    <location>
        <begin position="437"/>
        <end position="453"/>
    </location>
</feature>
<dbReference type="InterPro" id="IPR034113">
    <property type="entry name" value="SCP_GAPR1-like"/>
</dbReference>